<keyword evidence="3" id="KW-1185">Reference proteome</keyword>
<dbReference type="Proteomes" id="UP000063699">
    <property type="component" value="Chromosome"/>
</dbReference>
<evidence type="ECO:0000313" key="2">
    <source>
        <dbReference type="EMBL" id="ALG12565.1"/>
    </source>
</evidence>
<proteinExistence type="predicted"/>
<keyword evidence="1" id="KW-0472">Membrane</keyword>
<feature type="transmembrane region" description="Helical" evidence="1">
    <location>
        <begin position="60"/>
        <end position="82"/>
    </location>
</feature>
<evidence type="ECO:0000256" key="1">
    <source>
        <dbReference type="SAM" id="Phobius"/>
    </source>
</evidence>
<keyword evidence="1" id="KW-0812">Transmembrane</keyword>
<keyword evidence="1" id="KW-1133">Transmembrane helix</keyword>
<dbReference type="OrthoDB" id="3689495at2"/>
<dbReference type="KEGG" id="kphy:AOZ06_42010"/>
<name>A0A0N9HZ21_9PSEU</name>
<dbReference type="RefSeq" id="WP_054294457.1">
    <property type="nucleotide sequence ID" value="NZ_CP012752.1"/>
</dbReference>
<organism evidence="2 3">
    <name type="scientific">Kibdelosporangium phytohabitans</name>
    <dbReference type="NCBI Taxonomy" id="860235"/>
    <lineage>
        <taxon>Bacteria</taxon>
        <taxon>Bacillati</taxon>
        <taxon>Actinomycetota</taxon>
        <taxon>Actinomycetes</taxon>
        <taxon>Pseudonocardiales</taxon>
        <taxon>Pseudonocardiaceae</taxon>
        <taxon>Kibdelosporangium</taxon>
    </lineage>
</organism>
<dbReference type="EMBL" id="CP012752">
    <property type="protein sequence ID" value="ALG12565.1"/>
    <property type="molecule type" value="Genomic_DNA"/>
</dbReference>
<dbReference type="AlphaFoldDB" id="A0A0N9HZ21"/>
<evidence type="ECO:0000313" key="3">
    <source>
        <dbReference type="Proteomes" id="UP000063699"/>
    </source>
</evidence>
<sequence>MPVVLFALTAAAVIAWALRDHARFLPTGAFVPRHALATVGHHQNGYLPPPPVTGSAVVNYPGLVILAVHLTAVVILGAAWIVRRYFRSPDRLSARFSFAVMGSVASAAVTVPVAALTLGNAILFTGTVAAAMTVLQYTFVLVVAGTALFGVP</sequence>
<feature type="transmembrane region" description="Helical" evidence="1">
    <location>
        <begin position="94"/>
        <end position="115"/>
    </location>
</feature>
<feature type="transmembrane region" description="Helical" evidence="1">
    <location>
        <begin position="121"/>
        <end position="151"/>
    </location>
</feature>
<reference evidence="2 3" key="1">
    <citation type="submission" date="2015-07" db="EMBL/GenBank/DDBJ databases">
        <title>Genome sequencing of Kibdelosporangium phytohabitans.</title>
        <authorList>
            <person name="Qin S."/>
            <person name="Xing K."/>
        </authorList>
    </citation>
    <scope>NUCLEOTIDE SEQUENCE [LARGE SCALE GENOMIC DNA]</scope>
    <source>
        <strain evidence="2 3">KLBMP1111</strain>
    </source>
</reference>
<accession>A0A0N9HZ21</accession>
<gene>
    <name evidence="2" type="ORF">AOZ06_42010</name>
</gene>
<dbReference type="STRING" id="860235.AOZ06_42010"/>
<protein>
    <submittedName>
        <fullName evidence="2">Uncharacterized protein</fullName>
    </submittedName>
</protein>